<proteinExistence type="inferred from homology"/>
<dbReference type="PANTHER" id="PTHR28637">
    <property type="entry name" value="DNA REPLICATION FACTOR CDT1"/>
    <property type="match status" value="1"/>
</dbReference>
<dbReference type="InterPro" id="IPR036390">
    <property type="entry name" value="WH_DNA-bd_sf"/>
</dbReference>
<dbReference type="GO" id="GO:0030174">
    <property type="term" value="P:regulation of DNA-templated DNA replication initiation"/>
    <property type="evidence" value="ECO:0007669"/>
    <property type="project" value="InterPro"/>
</dbReference>
<evidence type="ECO:0000313" key="5">
    <source>
        <dbReference type="EMBL" id="VDK89324.1"/>
    </source>
</evidence>
<name>A0A3P6VGN7_ONCOC</name>
<reference evidence="5 6" key="1">
    <citation type="submission" date="2018-08" db="EMBL/GenBank/DDBJ databases">
        <authorList>
            <person name="Laetsch R D."/>
            <person name="Stevens L."/>
            <person name="Kumar S."/>
            <person name="Blaxter L. M."/>
        </authorList>
    </citation>
    <scope>NUCLEOTIDE SEQUENCE [LARGE SCALE GENOMIC DNA]</scope>
</reference>
<dbReference type="GO" id="GO:0005634">
    <property type="term" value="C:nucleus"/>
    <property type="evidence" value="ECO:0007669"/>
    <property type="project" value="TreeGrafter"/>
</dbReference>
<feature type="compositionally biased region" description="Basic and acidic residues" evidence="3">
    <location>
        <begin position="58"/>
        <end position="70"/>
    </location>
</feature>
<feature type="non-terminal residue" evidence="5">
    <location>
        <position position="1"/>
    </location>
</feature>
<dbReference type="GO" id="GO:0071163">
    <property type="term" value="P:DNA replication preinitiation complex assembly"/>
    <property type="evidence" value="ECO:0007669"/>
    <property type="project" value="InterPro"/>
</dbReference>
<dbReference type="SUPFAM" id="SSF46785">
    <property type="entry name" value="Winged helix' DNA-binding domain"/>
    <property type="match status" value="1"/>
</dbReference>
<dbReference type="EMBL" id="UYRW01003529">
    <property type="protein sequence ID" value="VDK89324.1"/>
    <property type="molecule type" value="Genomic_DNA"/>
</dbReference>
<dbReference type="OrthoDB" id="5915520at2759"/>
<dbReference type="InterPro" id="IPR014939">
    <property type="entry name" value="CDT1_Gemini-bd-like"/>
</dbReference>
<accession>A0A3P6VGN7</accession>
<dbReference type="Pfam" id="PF16679">
    <property type="entry name" value="CDT1_C"/>
    <property type="match status" value="1"/>
</dbReference>
<keyword evidence="2" id="KW-0131">Cell cycle</keyword>
<dbReference type="Pfam" id="PF08839">
    <property type="entry name" value="CDT1"/>
    <property type="match status" value="1"/>
</dbReference>
<evidence type="ECO:0000256" key="3">
    <source>
        <dbReference type="SAM" id="MobiDB-lite"/>
    </source>
</evidence>
<dbReference type="AlphaFoldDB" id="A0A3P6VGN7"/>
<gene>
    <name evidence="5" type="ORF">NOO_LOCUS8439</name>
</gene>
<dbReference type="SMART" id="SM01075">
    <property type="entry name" value="CDT1"/>
    <property type="match status" value="1"/>
</dbReference>
<evidence type="ECO:0000313" key="6">
    <source>
        <dbReference type="Proteomes" id="UP000271087"/>
    </source>
</evidence>
<organism evidence="5 6">
    <name type="scientific">Onchocerca ochengi</name>
    <name type="common">Filarial nematode worm</name>
    <dbReference type="NCBI Taxonomy" id="42157"/>
    <lineage>
        <taxon>Eukaryota</taxon>
        <taxon>Metazoa</taxon>
        <taxon>Ecdysozoa</taxon>
        <taxon>Nematoda</taxon>
        <taxon>Chromadorea</taxon>
        <taxon>Rhabditida</taxon>
        <taxon>Spirurina</taxon>
        <taxon>Spiruromorpha</taxon>
        <taxon>Filarioidea</taxon>
        <taxon>Onchocercidae</taxon>
        <taxon>Onchocerca</taxon>
    </lineage>
</organism>
<dbReference type="InterPro" id="IPR038090">
    <property type="entry name" value="Cdt1_C_WH_dom_sf"/>
</dbReference>
<evidence type="ECO:0000256" key="2">
    <source>
        <dbReference type="ARBA" id="ARBA00023306"/>
    </source>
</evidence>
<dbReference type="GO" id="GO:0003677">
    <property type="term" value="F:DNA binding"/>
    <property type="evidence" value="ECO:0007669"/>
    <property type="project" value="InterPro"/>
</dbReference>
<dbReference type="Gene3D" id="1.10.10.1420">
    <property type="entry name" value="DNA replication factor Cdt1, C-terminal WH domain"/>
    <property type="match status" value="1"/>
</dbReference>
<protein>
    <recommendedName>
        <fullName evidence="4">CDT1 Geminin-binding domain-containing protein</fullName>
    </recommendedName>
</protein>
<sequence>MATKKIRTKNRCKTAEEMDWPIAASASTGQTKVTEYFPVHRGPTKKLERFKVLIDSEEEKNTEKILESPRKMARLKSPQAPSLEKKTESNSQEWVLPITCLTSDETEAIPKTDKVKESDSNVEESNLEVTENNKLSICATKEMTETMAKEERILPSAVRLVESIKNSTGSILSDTLPLPAKYERLLRLFDYTEVASHFLKQVVSWLETQGKRITLNEVMTNVRRKLKSNYDEDQFAMILSIYPESYNVRCERRWMPIGGRHCNLKEYEYVIEPNLINDIAFPLKENLEEAATSRSSPTKSTLSSPCKVPLISLIRNPMVPSSMKTIMKCPPKLENHRLHRKLEFKNRLRKLVNVQHAAFLKNEGIEISPDEQLPRYHPDFDLDAIDDITPAKLPEMPKRDVGQSETMREYLKTVPDSSDTLPDKIKMVIKELRSPEKKVAVVADKCIPLSPKKYVETKNTSKPSLLERIRAKERERKRREMMRNPEMEQKKGRLEKISHSLLQCICSYYNLKRVGSMKFVELIDKLAFGIGSISKVEIEATVSLLCEICPTYFKMVEVRGEKYIQLKDNNFSAIQDIVNAEIKKCI</sequence>
<dbReference type="GO" id="GO:0000076">
    <property type="term" value="P:DNA replication checkpoint signaling"/>
    <property type="evidence" value="ECO:0007669"/>
    <property type="project" value="TreeGrafter"/>
</dbReference>
<dbReference type="CDD" id="cd08674">
    <property type="entry name" value="Cdt1_m"/>
    <property type="match status" value="1"/>
</dbReference>
<dbReference type="InterPro" id="IPR032054">
    <property type="entry name" value="Cdt1_C"/>
</dbReference>
<dbReference type="GO" id="GO:0000278">
    <property type="term" value="P:mitotic cell cycle"/>
    <property type="evidence" value="ECO:0007669"/>
    <property type="project" value="TreeGrafter"/>
</dbReference>
<dbReference type="InterPro" id="IPR045173">
    <property type="entry name" value="Cdt1"/>
</dbReference>
<keyword evidence="6" id="KW-1185">Reference proteome</keyword>
<dbReference type="GO" id="GO:0070182">
    <property type="term" value="F:DNA polymerase binding"/>
    <property type="evidence" value="ECO:0007669"/>
    <property type="project" value="TreeGrafter"/>
</dbReference>
<dbReference type="PANTHER" id="PTHR28637:SF1">
    <property type="entry name" value="DNA REPLICATION FACTOR CDT1"/>
    <property type="match status" value="1"/>
</dbReference>
<feature type="region of interest" description="Disordered" evidence="3">
    <location>
        <begin position="58"/>
        <end position="88"/>
    </location>
</feature>
<dbReference type="Proteomes" id="UP000271087">
    <property type="component" value="Unassembled WGS sequence"/>
</dbReference>
<feature type="domain" description="CDT1 Geminin-binding" evidence="4">
    <location>
        <begin position="178"/>
        <end position="395"/>
    </location>
</feature>
<evidence type="ECO:0000256" key="1">
    <source>
        <dbReference type="ARBA" id="ARBA00008356"/>
    </source>
</evidence>
<comment type="similarity">
    <text evidence="1">Belongs to the Cdt1 family.</text>
</comment>
<evidence type="ECO:0000259" key="4">
    <source>
        <dbReference type="SMART" id="SM01075"/>
    </source>
</evidence>